<feature type="transmembrane region" description="Helical" evidence="1">
    <location>
        <begin position="202"/>
        <end position="222"/>
    </location>
</feature>
<keyword evidence="1" id="KW-1133">Transmembrane helix</keyword>
<dbReference type="HOGENOM" id="CLU_030254_0_0_9"/>
<feature type="transmembrane region" description="Helical" evidence="1">
    <location>
        <begin position="20"/>
        <end position="38"/>
    </location>
</feature>
<feature type="transmembrane region" description="Helical" evidence="1">
    <location>
        <begin position="229"/>
        <end position="248"/>
    </location>
</feature>
<evidence type="ECO:0008006" key="4">
    <source>
        <dbReference type="Google" id="ProtNLM"/>
    </source>
</evidence>
<feature type="transmembrane region" description="Helical" evidence="1">
    <location>
        <begin position="343"/>
        <end position="361"/>
    </location>
</feature>
<feature type="transmembrane region" description="Helical" evidence="1">
    <location>
        <begin position="288"/>
        <end position="311"/>
    </location>
</feature>
<dbReference type="PROSITE" id="PS51257">
    <property type="entry name" value="PROKAR_LIPOPROTEIN"/>
    <property type="match status" value="1"/>
</dbReference>
<dbReference type="Proteomes" id="UP000001299">
    <property type="component" value="Chromosome 1"/>
</dbReference>
<feature type="transmembrane region" description="Helical" evidence="1">
    <location>
        <begin position="178"/>
        <end position="196"/>
    </location>
</feature>
<dbReference type="KEGG" id="bpb:bpr_I1053"/>
<feature type="transmembrane region" description="Helical" evidence="1">
    <location>
        <begin position="317"/>
        <end position="336"/>
    </location>
</feature>
<evidence type="ECO:0000313" key="3">
    <source>
        <dbReference type="Proteomes" id="UP000001299"/>
    </source>
</evidence>
<feature type="transmembrane region" description="Helical" evidence="1">
    <location>
        <begin position="79"/>
        <end position="106"/>
    </location>
</feature>
<dbReference type="eggNOG" id="COG1807">
    <property type="taxonomic scope" value="Bacteria"/>
</dbReference>
<protein>
    <recommendedName>
        <fullName evidence="4">Glycosyltransferase RgtA/B/C/D-like domain-containing protein</fullName>
    </recommendedName>
</protein>
<evidence type="ECO:0000256" key="1">
    <source>
        <dbReference type="SAM" id="Phobius"/>
    </source>
</evidence>
<sequence>MRPTSLYIWREFMQKKDQALLSKCFLFMLAGFACFAFASRSSFLYPLNNWDDANSYFSVGKGIFNGKMPYRDIFDQKGMYLYFFYGLCYLISHTNFTGVFIMEILFGIADLVFAYRIIRLYAGQKASLSLAILVMGGMVSSRSFWWGGSAEEICLPFMMAGLYLFTDYFKGQYPEKTMSLRTVFAGGVLAGIIANIKFTGLGFFFAWMMLVFIAYLVLGDFLGGIRACLVFLGGMFVPFIPWIIYFGIQGGLYEWYWGYIHVNVFVYSKVGAEGAGLLQAIWSMIKIFYFLIWNNWMYMFLVIAGLVASALDPNAAWLARISVVVLFAFTFVGIFGGGRELPYYSLPLSIFAVFGGAFIANRLNALAEIESSGFGFMGLPIFALMMALMQIATFSMNVPFMAEKREEFFLYRFRDEVLETNNPTLLNVGCLDAGLYTLCDIVPSCRWFQTQTLDIDDPANNPYMEQERYVREGLIDYVLVRDYIPESIDVHYDLIDQEEYGWGDYDFMYYLYKKVR</sequence>
<feature type="transmembrane region" description="Helical" evidence="1">
    <location>
        <begin position="144"/>
        <end position="166"/>
    </location>
</feature>
<reference evidence="2 3" key="1">
    <citation type="journal article" date="2010" name="PLoS ONE">
        <title>The glycobiome of the rumen bacterium Butyrivibrio proteoclasticus B316(T) highlights adaptation to a polysaccharide-rich environment.</title>
        <authorList>
            <person name="Kelly W.J."/>
            <person name="Leahy S.C."/>
            <person name="Altermann E."/>
            <person name="Yeoman C.J."/>
            <person name="Dunne J.C."/>
            <person name="Kong Z."/>
            <person name="Pacheco D.M."/>
            <person name="Li D."/>
            <person name="Noel S.J."/>
            <person name="Moon C.D."/>
            <person name="Cookson A.L."/>
            <person name="Attwood G.T."/>
        </authorList>
    </citation>
    <scope>NUCLEOTIDE SEQUENCE [LARGE SCALE GENOMIC DNA]</scope>
    <source>
        <strain evidence="3">ATCC 51982 / DSM 14932 / B316</strain>
    </source>
</reference>
<keyword evidence="3" id="KW-1185">Reference proteome</keyword>
<keyword evidence="1" id="KW-0472">Membrane</keyword>
<organism evidence="2 3">
    <name type="scientific">Butyrivibrio proteoclasticus (strain ATCC 51982 / DSM 14932 / B316)</name>
    <name type="common">Clostridium proteoclasticum</name>
    <dbReference type="NCBI Taxonomy" id="515622"/>
    <lineage>
        <taxon>Bacteria</taxon>
        <taxon>Bacillati</taxon>
        <taxon>Bacillota</taxon>
        <taxon>Clostridia</taxon>
        <taxon>Lachnospirales</taxon>
        <taxon>Lachnospiraceae</taxon>
        <taxon>Butyrivibrio</taxon>
    </lineage>
</organism>
<feature type="transmembrane region" description="Helical" evidence="1">
    <location>
        <begin position="118"/>
        <end position="138"/>
    </location>
</feature>
<dbReference type="AlphaFoldDB" id="E0S1X0"/>
<proteinExistence type="predicted"/>
<dbReference type="EMBL" id="CP001810">
    <property type="protein sequence ID" value="ADL33795.1"/>
    <property type="molecule type" value="Genomic_DNA"/>
</dbReference>
<evidence type="ECO:0000313" key="2">
    <source>
        <dbReference type="EMBL" id="ADL33795.1"/>
    </source>
</evidence>
<name>E0S1X0_BUTPB</name>
<keyword evidence="1" id="KW-0812">Transmembrane</keyword>
<dbReference type="STRING" id="515622.bpr_I1053"/>
<gene>
    <name evidence="2" type="ordered locus">bpr_I1053</name>
</gene>
<feature type="transmembrane region" description="Helical" evidence="1">
    <location>
        <begin position="381"/>
        <end position="402"/>
    </location>
</feature>
<accession>E0S1X0</accession>